<sequence>MLDPLSIAFRGFLIDPKARKERYVHSFQYDKATSVTLAVIAMVIAIEAINLALRRRFA</sequence>
<dbReference type="EMBL" id="AONG01000009">
    <property type="protein sequence ID" value="KIQ69480.1"/>
    <property type="molecule type" value="Genomic_DNA"/>
</dbReference>
<keyword evidence="1" id="KW-0812">Transmembrane</keyword>
<dbReference type="RefSeq" id="WP_018303611.1">
    <property type="nucleotide sequence ID" value="NZ_KB902299.1"/>
</dbReference>
<comment type="caution">
    <text evidence="2">The sequence shown here is derived from an EMBL/GenBank/DDBJ whole genome shotgun (WGS) entry which is preliminary data.</text>
</comment>
<reference evidence="2 3" key="1">
    <citation type="submission" date="2013-01" db="EMBL/GenBank/DDBJ databases">
        <authorList>
            <person name="Fiebig A."/>
            <person name="Goeker M."/>
            <person name="Klenk H.-P.P."/>
        </authorList>
    </citation>
    <scope>NUCLEOTIDE SEQUENCE [LARGE SCALE GENOMIC DNA]</scope>
    <source>
        <strain evidence="2 3">DSM 24838</strain>
    </source>
</reference>
<evidence type="ECO:0000256" key="1">
    <source>
        <dbReference type="SAM" id="Phobius"/>
    </source>
</evidence>
<evidence type="ECO:0000313" key="2">
    <source>
        <dbReference type="EMBL" id="KIQ69480.1"/>
    </source>
</evidence>
<name>A0A0D0NME4_9RHOB</name>
<protein>
    <submittedName>
        <fullName evidence="2">Uncharacterized protein</fullName>
    </submittedName>
</protein>
<dbReference type="AlphaFoldDB" id="A0A0D0NME4"/>
<organism evidence="2 3">
    <name type="scientific">Wenxinia marina DSM 24838</name>
    <dbReference type="NCBI Taxonomy" id="1123501"/>
    <lineage>
        <taxon>Bacteria</taxon>
        <taxon>Pseudomonadati</taxon>
        <taxon>Pseudomonadota</taxon>
        <taxon>Alphaproteobacteria</taxon>
        <taxon>Rhodobacterales</taxon>
        <taxon>Roseobacteraceae</taxon>
        <taxon>Wenxinia</taxon>
    </lineage>
</organism>
<proteinExistence type="predicted"/>
<keyword evidence="1" id="KW-0472">Membrane</keyword>
<keyword evidence="3" id="KW-1185">Reference proteome</keyword>
<feature type="transmembrane region" description="Helical" evidence="1">
    <location>
        <begin position="32"/>
        <end position="53"/>
    </location>
</feature>
<accession>A0A0D0NME4</accession>
<dbReference type="Proteomes" id="UP000035100">
    <property type="component" value="Unassembled WGS sequence"/>
</dbReference>
<evidence type="ECO:0000313" key="3">
    <source>
        <dbReference type="Proteomes" id="UP000035100"/>
    </source>
</evidence>
<keyword evidence="1" id="KW-1133">Transmembrane helix</keyword>
<gene>
    <name evidence="2" type="ORF">Wenmar_01842</name>
</gene>